<name>A0A135HXC4_9HYPH</name>
<evidence type="ECO:0000313" key="4">
    <source>
        <dbReference type="EMBL" id="KXF77821.1"/>
    </source>
</evidence>
<keyword evidence="2" id="KW-0809">Transit peptide</keyword>
<dbReference type="InterPro" id="IPR011419">
    <property type="entry name" value="ATP12_ATP_synth-F1-assembly"/>
</dbReference>
<dbReference type="Pfam" id="PF07542">
    <property type="entry name" value="ATP12"/>
    <property type="match status" value="1"/>
</dbReference>
<evidence type="ECO:0000256" key="3">
    <source>
        <dbReference type="ARBA" id="ARBA00023186"/>
    </source>
</evidence>
<evidence type="ECO:0000256" key="1">
    <source>
        <dbReference type="ARBA" id="ARBA00008231"/>
    </source>
</evidence>
<dbReference type="PANTHER" id="PTHR21013">
    <property type="entry name" value="ATP SYNTHASE MITOCHONDRIAL F1 COMPLEX ASSEMBLY FACTOR 2/ATP12 PROTEIN, MITOCHONDRIAL PRECURSOR"/>
    <property type="match status" value="1"/>
</dbReference>
<comment type="similarity">
    <text evidence="1">Belongs to the ATP12 family.</text>
</comment>
<evidence type="ECO:0000256" key="2">
    <source>
        <dbReference type="ARBA" id="ARBA00022946"/>
    </source>
</evidence>
<dbReference type="Proteomes" id="UP000070107">
    <property type="component" value="Unassembled WGS sequence"/>
</dbReference>
<sequence length="238" mass="25818">MKTPLPKKFYETVTVAEGESGYSVHLDGKPVRTPGRRALILPTAAAAQIVADEFADQKDVIDPARMPATRLANTAIDGVAEEPQAVAEDLLRFAASDMLFYRAEGPEALVRRQTDRWDPLIDWASSALGAHFILAEGVMHVAQPREAIAAFGVHISAIREPVALAALHTMTTLTGSAILALAIAKGEISVKEGWKLAHLDEDWTIEHWGEDAEAKALRDHREEEMMAAAAMFAATRSS</sequence>
<proteinExistence type="inferred from homology"/>
<protein>
    <submittedName>
        <fullName evidence="4">ATPase</fullName>
    </submittedName>
</protein>
<dbReference type="InterPro" id="IPR023335">
    <property type="entry name" value="ATP12_ortho_dom_sf"/>
</dbReference>
<dbReference type="PANTHER" id="PTHR21013:SF10">
    <property type="entry name" value="ATP SYNTHASE MITOCHONDRIAL F1 COMPLEX ASSEMBLY FACTOR 2"/>
    <property type="match status" value="1"/>
</dbReference>
<accession>A0A135HXC4</accession>
<comment type="caution">
    <text evidence="4">The sequence shown here is derived from an EMBL/GenBank/DDBJ whole genome shotgun (WGS) entry which is preliminary data.</text>
</comment>
<dbReference type="Gene3D" id="1.10.3580.10">
    <property type="entry name" value="ATP12 ATPase"/>
    <property type="match status" value="1"/>
</dbReference>
<keyword evidence="3" id="KW-0143">Chaperone</keyword>
<organism evidence="4 5">
    <name type="scientific">Paramesorhizobium deserti</name>
    <dbReference type="NCBI Taxonomy" id="1494590"/>
    <lineage>
        <taxon>Bacteria</taxon>
        <taxon>Pseudomonadati</taxon>
        <taxon>Pseudomonadota</taxon>
        <taxon>Alphaproteobacteria</taxon>
        <taxon>Hyphomicrobiales</taxon>
        <taxon>Phyllobacteriaceae</taxon>
        <taxon>Paramesorhizobium</taxon>
    </lineage>
</organism>
<reference evidence="4 5" key="1">
    <citation type="submission" date="2015-11" db="EMBL/GenBank/DDBJ databases">
        <title>Draft genome sequence of Paramesorhizobium deserti A-3-E, a strain highly resistant to diverse beta-lactam antibiotics.</title>
        <authorList>
            <person name="Lv R."/>
            <person name="Yang X."/>
            <person name="Fang N."/>
            <person name="Guo J."/>
            <person name="Luo X."/>
            <person name="Peng F."/>
            <person name="Yang R."/>
            <person name="Cui Y."/>
            <person name="Fang C."/>
            <person name="Song Y."/>
        </authorList>
    </citation>
    <scope>NUCLEOTIDE SEQUENCE [LARGE SCALE GENOMIC DNA]</scope>
    <source>
        <strain evidence="4 5">A-3-E</strain>
    </source>
</reference>
<gene>
    <name evidence="4" type="ORF">ATN84_09480</name>
</gene>
<dbReference type="STRING" id="1494590.ATN84_09480"/>
<evidence type="ECO:0000313" key="5">
    <source>
        <dbReference type="Proteomes" id="UP000070107"/>
    </source>
</evidence>
<dbReference type="EMBL" id="LNTU01000012">
    <property type="protein sequence ID" value="KXF77821.1"/>
    <property type="molecule type" value="Genomic_DNA"/>
</dbReference>
<dbReference type="InterPro" id="IPR042272">
    <property type="entry name" value="ATP12_ATP_synth-F1-assembly_N"/>
</dbReference>
<dbReference type="Gene3D" id="3.30.2180.10">
    <property type="entry name" value="ATP12-like"/>
    <property type="match status" value="1"/>
</dbReference>
<keyword evidence="5" id="KW-1185">Reference proteome</keyword>
<dbReference type="AlphaFoldDB" id="A0A135HXC4"/>
<dbReference type="GO" id="GO:0043461">
    <property type="term" value="P:proton-transporting ATP synthase complex assembly"/>
    <property type="evidence" value="ECO:0007669"/>
    <property type="project" value="InterPro"/>
</dbReference>
<dbReference type="OrthoDB" id="9797825at2"/>
<dbReference type="SUPFAM" id="SSF160909">
    <property type="entry name" value="ATP12-like"/>
    <property type="match status" value="1"/>
</dbReference>